<evidence type="ECO:0000256" key="1">
    <source>
        <dbReference type="SAM" id="MobiDB-lite"/>
    </source>
</evidence>
<dbReference type="RefSeq" id="WP_076488637.1">
    <property type="nucleotide sequence ID" value="NZ_FTMS01000008.1"/>
</dbReference>
<keyword evidence="3" id="KW-1185">Reference proteome</keyword>
<accession>A0A1N6SG20</accession>
<evidence type="ECO:0000313" key="3">
    <source>
        <dbReference type="Proteomes" id="UP000186400"/>
    </source>
</evidence>
<name>A0A1N6SG20_9SPIO</name>
<dbReference type="Pfam" id="PF10112">
    <property type="entry name" value="Halogen_Hydrol"/>
    <property type="match status" value="1"/>
</dbReference>
<reference evidence="2 3" key="1">
    <citation type="submission" date="2017-01" db="EMBL/GenBank/DDBJ databases">
        <authorList>
            <person name="Mah S.A."/>
            <person name="Swanson W.J."/>
            <person name="Moy G.W."/>
            <person name="Vacquier V.D."/>
        </authorList>
    </citation>
    <scope>NUCLEOTIDE SEQUENCE [LARGE SCALE GENOMIC DNA]</scope>
    <source>
        <strain evidence="2 3">ASpG1</strain>
    </source>
</reference>
<dbReference type="STRING" id="159291.SAMN05920897_10867"/>
<dbReference type="AlphaFoldDB" id="A0A1N6SG20"/>
<dbReference type="InterPro" id="IPR018770">
    <property type="entry name" value="ChloroindolylP_hydrolase"/>
</dbReference>
<dbReference type="Proteomes" id="UP000186400">
    <property type="component" value="Unassembled WGS sequence"/>
</dbReference>
<proteinExistence type="predicted"/>
<gene>
    <name evidence="2" type="ORF">SAMN05920897_10867</name>
</gene>
<protein>
    <submittedName>
        <fullName evidence="2">5-bromo-4-chloroindolyl phosphate hydrolysis protein</fullName>
    </submittedName>
</protein>
<sequence length="224" mass="24660">MTKALAAFGAAVVFVVSRHVLSFGLVSTLIVTGFCYTGISALGESWPRRLRDRFPFGSSRISGASRGGRSDHSGEGSPDSSPEDRKLLEALSLGSRKLVQLRRAVAVVEEQRVRAKALAVCDAAARILSEIRQDPQNLQKARKFLDYYLDATITVVERYGGLANRGVRSPEMDSALHRAEASLDTIRIAYEKQLLQLVEDDVMDLDVELRVLEQTIRMEGLGEP</sequence>
<organism evidence="2 3">
    <name type="scientific">Alkalispirochaeta americana</name>
    <dbReference type="NCBI Taxonomy" id="159291"/>
    <lineage>
        <taxon>Bacteria</taxon>
        <taxon>Pseudomonadati</taxon>
        <taxon>Spirochaetota</taxon>
        <taxon>Spirochaetia</taxon>
        <taxon>Spirochaetales</taxon>
        <taxon>Spirochaetaceae</taxon>
        <taxon>Alkalispirochaeta</taxon>
    </lineage>
</organism>
<dbReference type="EMBL" id="FTMS01000008">
    <property type="protein sequence ID" value="SIQ40000.1"/>
    <property type="molecule type" value="Genomic_DNA"/>
</dbReference>
<feature type="region of interest" description="Disordered" evidence="1">
    <location>
        <begin position="57"/>
        <end position="84"/>
    </location>
</feature>
<evidence type="ECO:0000313" key="2">
    <source>
        <dbReference type="EMBL" id="SIQ40000.1"/>
    </source>
</evidence>
<dbReference type="OrthoDB" id="1121821at2"/>